<dbReference type="RefSeq" id="WP_094860650.1">
    <property type="nucleotide sequence ID" value="NZ_NKYE01000001.1"/>
</dbReference>
<dbReference type="OrthoDB" id="5180306at2"/>
<reference evidence="2 3" key="1">
    <citation type="submission" date="2017-07" db="EMBL/GenBank/DDBJ databases">
        <title>Amycolatopsis antarcticus sp. nov., isolated from the surface of an Antarcticus brown macroalga.</title>
        <authorList>
            <person name="Wang J."/>
            <person name="Leiva S."/>
            <person name="Huang J."/>
            <person name="Huang Y."/>
        </authorList>
    </citation>
    <scope>NUCLEOTIDE SEQUENCE [LARGE SCALE GENOMIC DNA]</scope>
    <source>
        <strain evidence="2 3">AU-G6</strain>
    </source>
</reference>
<dbReference type="Gene3D" id="1.20.1260.20">
    <property type="entry name" value="PPE superfamily"/>
    <property type="match status" value="1"/>
</dbReference>
<proteinExistence type="predicted"/>
<evidence type="ECO:0008006" key="4">
    <source>
        <dbReference type="Google" id="ProtNLM"/>
    </source>
</evidence>
<protein>
    <recommendedName>
        <fullName evidence="4">WXG100 family type VII secretion target</fullName>
    </recommendedName>
</protein>
<sequence>MSDPLGDIALKQEDGTGKKVVNAIPIVGSAVKVYDAGTSQAIKEGSTATGLSGVMSETTNLIQSCAETAMSIATDPIGWLVGQGLNFLLAVCDPLQDAIHFVSGDGPALAAAAESFNNIGRGMEQFAAQFNEQAQNSLAQWEGGAAEAAAGRLAEFSGGITGTADQAGDIATLLQACSMLMTVIEEFIKALLTELITWLIMIWVPALAAAIPTAGASTAAAGAATPAKAAGTATKATKQVSKLQKVLDQIKELIDQFKVIFGKTKDIIAKMGTNGQALPGMAGRINDGFGSRMAGVVTDQAKSQIGIGTDPAVGPPVMPGKPMGHLENARKAGEYAATGDGQSVDETKDKLDF</sequence>
<gene>
    <name evidence="2" type="ORF">CFN78_01225</name>
</gene>
<dbReference type="EMBL" id="NKYE01000001">
    <property type="protein sequence ID" value="OZM74865.1"/>
    <property type="molecule type" value="Genomic_DNA"/>
</dbReference>
<evidence type="ECO:0000313" key="3">
    <source>
        <dbReference type="Proteomes" id="UP000242444"/>
    </source>
</evidence>
<dbReference type="AlphaFoldDB" id="A0A263DBU4"/>
<dbReference type="InParanoid" id="A0A263DBU4"/>
<keyword evidence="3" id="KW-1185">Reference proteome</keyword>
<name>A0A263DBU4_9PSEU</name>
<dbReference type="Proteomes" id="UP000242444">
    <property type="component" value="Unassembled WGS sequence"/>
</dbReference>
<feature type="region of interest" description="Disordered" evidence="1">
    <location>
        <begin position="321"/>
        <end position="353"/>
    </location>
</feature>
<accession>A0A263DBU4</accession>
<organism evidence="2 3">
    <name type="scientific">Amycolatopsis antarctica</name>
    <dbReference type="NCBI Taxonomy" id="1854586"/>
    <lineage>
        <taxon>Bacteria</taxon>
        <taxon>Bacillati</taxon>
        <taxon>Actinomycetota</taxon>
        <taxon>Actinomycetes</taxon>
        <taxon>Pseudonocardiales</taxon>
        <taxon>Pseudonocardiaceae</taxon>
        <taxon>Amycolatopsis</taxon>
    </lineage>
</organism>
<comment type="caution">
    <text evidence="2">The sequence shown here is derived from an EMBL/GenBank/DDBJ whole genome shotgun (WGS) entry which is preliminary data.</text>
</comment>
<dbReference type="InterPro" id="IPR038332">
    <property type="entry name" value="PPE_sf"/>
</dbReference>
<dbReference type="InterPro" id="IPR036689">
    <property type="entry name" value="ESAT-6-like_sf"/>
</dbReference>
<evidence type="ECO:0000313" key="2">
    <source>
        <dbReference type="EMBL" id="OZM74865.1"/>
    </source>
</evidence>
<evidence type="ECO:0000256" key="1">
    <source>
        <dbReference type="SAM" id="MobiDB-lite"/>
    </source>
</evidence>
<dbReference type="SUPFAM" id="SSF140453">
    <property type="entry name" value="EsxAB dimer-like"/>
    <property type="match status" value="1"/>
</dbReference>